<evidence type="ECO:0000313" key="9">
    <source>
        <dbReference type="Proteomes" id="UP000196074"/>
    </source>
</evidence>
<keyword evidence="6" id="KW-0963">Cytoplasm</keyword>
<comment type="caution">
    <text evidence="8">The sequence shown here is derived from an EMBL/GenBank/DDBJ whole genome shotgun (WGS) entry which is preliminary data.</text>
</comment>
<evidence type="ECO:0000256" key="3">
    <source>
        <dbReference type="ARBA" id="ARBA00022605"/>
    </source>
</evidence>
<evidence type="ECO:0000256" key="2">
    <source>
        <dbReference type="ARBA" id="ARBA00016664"/>
    </source>
</evidence>
<dbReference type="CDD" id="cd07914">
    <property type="entry name" value="IGPD"/>
    <property type="match status" value="1"/>
</dbReference>
<evidence type="ECO:0000256" key="6">
    <source>
        <dbReference type="HAMAP-Rule" id="MF_00076"/>
    </source>
</evidence>
<keyword evidence="3 6" id="KW-0028">Amino-acid biosynthesis</keyword>
<organism evidence="8 9">
    <name type="scientific">Enterococcus cecorum</name>
    <dbReference type="NCBI Taxonomy" id="44008"/>
    <lineage>
        <taxon>Bacteria</taxon>
        <taxon>Bacillati</taxon>
        <taxon>Bacillota</taxon>
        <taxon>Bacilli</taxon>
        <taxon>Lactobacillales</taxon>
        <taxon>Enterococcaceae</taxon>
        <taxon>Enterococcus</taxon>
    </lineage>
</organism>
<evidence type="ECO:0000256" key="4">
    <source>
        <dbReference type="ARBA" id="ARBA00023102"/>
    </source>
</evidence>
<keyword evidence="5 6" id="KW-0456">Lyase</keyword>
<dbReference type="AlphaFoldDB" id="A0A1Y4QX56"/>
<reference evidence="9" key="1">
    <citation type="submission" date="2017-04" db="EMBL/GenBank/DDBJ databases">
        <title>Function of individual gut microbiota members based on whole genome sequencing of pure cultures obtained from chicken caecum.</title>
        <authorList>
            <person name="Medvecky M."/>
            <person name="Cejkova D."/>
            <person name="Polansky O."/>
            <person name="Karasova D."/>
            <person name="Kubasova T."/>
            <person name="Cizek A."/>
            <person name="Rychlik I."/>
        </authorList>
    </citation>
    <scope>NUCLEOTIDE SEQUENCE [LARGE SCALE GENOMIC DNA]</scope>
    <source>
        <strain evidence="9">An144</strain>
    </source>
</reference>
<dbReference type="EMBL" id="NFLC01000023">
    <property type="protein sequence ID" value="OUQ09451.1"/>
    <property type="molecule type" value="Genomic_DNA"/>
</dbReference>
<evidence type="ECO:0000256" key="5">
    <source>
        <dbReference type="ARBA" id="ARBA00023239"/>
    </source>
</evidence>
<evidence type="ECO:0000256" key="1">
    <source>
        <dbReference type="ARBA" id="ARBA00005047"/>
    </source>
</evidence>
<dbReference type="PROSITE" id="PS00954">
    <property type="entry name" value="IGP_DEHYDRATASE_1"/>
    <property type="match status" value="1"/>
</dbReference>
<comment type="pathway">
    <text evidence="1 6 7">Amino-acid biosynthesis; L-histidine biosynthesis; L-histidine from 5-phospho-alpha-D-ribose 1-diphosphate: step 6/9.</text>
</comment>
<proteinExistence type="inferred from homology"/>
<dbReference type="GO" id="GO:0004424">
    <property type="term" value="F:imidazoleglycerol-phosphate dehydratase activity"/>
    <property type="evidence" value="ECO:0007669"/>
    <property type="project" value="UniProtKB-UniRule"/>
</dbReference>
<dbReference type="PANTHER" id="PTHR23133:SF2">
    <property type="entry name" value="IMIDAZOLEGLYCEROL-PHOSPHATE DEHYDRATASE"/>
    <property type="match status" value="1"/>
</dbReference>
<dbReference type="NCBIfam" id="NF002114">
    <property type="entry name" value="PRK00951.2-4"/>
    <property type="match status" value="1"/>
</dbReference>
<dbReference type="UniPathway" id="UPA00031">
    <property type="reaction ID" value="UER00011"/>
</dbReference>
<dbReference type="Pfam" id="PF00475">
    <property type="entry name" value="IGPD"/>
    <property type="match status" value="1"/>
</dbReference>
<dbReference type="RefSeq" id="WP_087215803.1">
    <property type="nucleotide sequence ID" value="NZ_NFLC01000023.1"/>
</dbReference>
<dbReference type="GO" id="GO:0005737">
    <property type="term" value="C:cytoplasm"/>
    <property type="evidence" value="ECO:0007669"/>
    <property type="project" value="UniProtKB-SubCell"/>
</dbReference>
<dbReference type="PANTHER" id="PTHR23133">
    <property type="entry name" value="IMIDAZOLEGLYCEROL-PHOSPHATE DEHYDRATASE HIS7"/>
    <property type="match status" value="1"/>
</dbReference>
<evidence type="ECO:0000313" key="8">
    <source>
        <dbReference type="EMBL" id="OUQ09451.1"/>
    </source>
</evidence>
<keyword evidence="4 6" id="KW-0368">Histidine biosynthesis</keyword>
<evidence type="ECO:0000256" key="7">
    <source>
        <dbReference type="RuleBase" id="RU000599"/>
    </source>
</evidence>
<dbReference type="GO" id="GO:0000105">
    <property type="term" value="P:L-histidine biosynthetic process"/>
    <property type="evidence" value="ECO:0007669"/>
    <property type="project" value="UniProtKB-UniRule"/>
</dbReference>
<dbReference type="InterPro" id="IPR038494">
    <property type="entry name" value="IGPD_sf"/>
</dbReference>
<dbReference type="InterPro" id="IPR020565">
    <property type="entry name" value="ImidazoleglycerP_deHydtase_CS"/>
</dbReference>
<name>A0A1Y4QX56_9ENTE</name>
<sequence>MRTAEITRYTSETKIHLVLNLDGTGQHQITTKVGFLDHMLELFTRHGRFDLELTCDGDVHVDSHHTVEDVAICLGRAFSESLADRKGIYRYGQMILPMDEALVVCAIDISGRGMAVVNLEIPSEKIGSQFDTELVEEFFIAFARELGVSIHFHQLAGKNSHHIVEACFKGFGRALSQAVAINPETADEIPSTKGTIL</sequence>
<comment type="subcellular location">
    <subcellularLocation>
        <location evidence="6 7">Cytoplasm</location>
    </subcellularLocation>
</comment>
<dbReference type="FunFam" id="3.30.230.40:FF:000003">
    <property type="entry name" value="Imidazoleglycerol-phosphate dehydratase HisB"/>
    <property type="match status" value="1"/>
</dbReference>
<accession>A0A1Y4QX56</accession>
<comment type="catalytic activity">
    <reaction evidence="6 7">
        <text>D-erythro-1-(imidazol-4-yl)glycerol 3-phosphate = 3-(imidazol-4-yl)-2-oxopropyl phosphate + H2O</text>
        <dbReference type="Rhea" id="RHEA:11040"/>
        <dbReference type="ChEBI" id="CHEBI:15377"/>
        <dbReference type="ChEBI" id="CHEBI:57766"/>
        <dbReference type="ChEBI" id="CHEBI:58278"/>
        <dbReference type="EC" id="4.2.1.19"/>
    </reaction>
</comment>
<dbReference type="NCBIfam" id="NF002111">
    <property type="entry name" value="PRK00951.2-1"/>
    <property type="match status" value="1"/>
</dbReference>
<dbReference type="InterPro" id="IPR000807">
    <property type="entry name" value="ImidazoleglycerolP_deHydtase"/>
</dbReference>
<dbReference type="Proteomes" id="UP000196074">
    <property type="component" value="Unassembled WGS sequence"/>
</dbReference>
<dbReference type="FunFam" id="3.30.230.40:FF:000001">
    <property type="entry name" value="Imidazoleglycerol-phosphate dehydratase HisB"/>
    <property type="match status" value="1"/>
</dbReference>
<protein>
    <recommendedName>
        <fullName evidence="2 6">Imidazoleglycerol-phosphate dehydratase</fullName>
        <shortName evidence="6">IGPD</shortName>
        <ecNumber evidence="6 7">4.2.1.19</ecNumber>
    </recommendedName>
</protein>
<dbReference type="Gene3D" id="3.30.230.40">
    <property type="entry name" value="Imidazole glycerol phosphate dehydratase, domain 1"/>
    <property type="match status" value="2"/>
</dbReference>
<gene>
    <name evidence="6" type="primary">hisB</name>
    <name evidence="8" type="ORF">B5E88_10035</name>
</gene>
<comment type="similarity">
    <text evidence="6 7">Belongs to the imidazoleglycerol-phosphate dehydratase family.</text>
</comment>
<dbReference type="HAMAP" id="MF_00076">
    <property type="entry name" value="HisB"/>
    <property type="match status" value="1"/>
</dbReference>
<dbReference type="EC" id="4.2.1.19" evidence="6 7"/>
<dbReference type="PROSITE" id="PS00955">
    <property type="entry name" value="IGP_DEHYDRATASE_2"/>
    <property type="match status" value="1"/>
</dbReference>
<dbReference type="SUPFAM" id="SSF54211">
    <property type="entry name" value="Ribosomal protein S5 domain 2-like"/>
    <property type="match status" value="2"/>
</dbReference>
<dbReference type="InterPro" id="IPR020568">
    <property type="entry name" value="Ribosomal_Su5_D2-typ_SF"/>
</dbReference>